<feature type="transmembrane region" description="Helical" evidence="2">
    <location>
        <begin position="276"/>
        <end position="296"/>
    </location>
</feature>
<feature type="transmembrane region" description="Helical" evidence="2">
    <location>
        <begin position="132"/>
        <end position="149"/>
    </location>
</feature>
<protein>
    <recommendedName>
        <fullName evidence="5">TspO and MBR related proteins</fullName>
    </recommendedName>
</protein>
<feature type="transmembrane region" description="Helical" evidence="2">
    <location>
        <begin position="55"/>
        <end position="79"/>
    </location>
</feature>
<evidence type="ECO:0000256" key="1">
    <source>
        <dbReference type="SAM" id="MobiDB-lite"/>
    </source>
</evidence>
<feature type="transmembrane region" description="Helical" evidence="2">
    <location>
        <begin position="155"/>
        <end position="176"/>
    </location>
</feature>
<feature type="transmembrane region" description="Helical" evidence="2">
    <location>
        <begin position="251"/>
        <end position="270"/>
    </location>
</feature>
<dbReference type="RefSeq" id="WP_179516899.1">
    <property type="nucleotide sequence ID" value="NZ_JACCAC010000001.1"/>
</dbReference>
<dbReference type="EMBL" id="JACCAC010000001">
    <property type="protein sequence ID" value="NYG54238.1"/>
    <property type="molecule type" value="Genomic_DNA"/>
</dbReference>
<sequence length="306" mass="30886">MAEPWTGPVPLVGRPERTRTRRRAARDLDPITAHVVARAAGRELAVRRRDRVRQVALSLAWAVAAAVSVVVAGTLGSPVLEGAGGALAPGASSLAPTPLTAAVGLPLALGLTAYVGWQWLPGRTGATRHRRTGWWAASALVLHAAWWVSVAGGSVAAGGAVLLALAAVLLGLVGALHRTPTRGRLERFLVDGTLGAWLGWVLLAALAHVTAAVADAGLAADPVLEPALALVALATLVALGRLVAVEVGAPWPFAVGLAWSLVGVAAGRLLGPTEPGGWLVGLAALAAAGAVLLATATERPTPPALT</sequence>
<feature type="transmembrane region" description="Helical" evidence="2">
    <location>
        <begin position="188"/>
        <end position="214"/>
    </location>
</feature>
<keyword evidence="4" id="KW-1185">Reference proteome</keyword>
<evidence type="ECO:0000313" key="4">
    <source>
        <dbReference type="Proteomes" id="UP000544110"/>
    </source>
</evidence>
<keyword evidence="2" id="KW-0812">Transmembrane</keyword>
<comment type="caution">
    <text evidence="3">The sequence shown here is derived from an EMBL/GenBank/DDBJ whole genome shotgun (WGS) entry which is preliminary data.</text>
</comment>
<organism evidence="3 4">
    <name type="scientific">Nocardioides perillae</name>
    <dbReference type="NCBI Taxonomy" id="1119534"/>
    <lineage>
        <taxon>Bacteria</taxon>
        <taxon>Bacillati</taxon>
        <taxon>Actinomycetota</taxon>
        <taxon>Actinomycetes</taxon>
        <taxon>Propionibacteriales</taxon>
        <taxon>Nocardioidaceae</taxon>
        <taxon>Nocardioides</taxon>
    </lineage>
</organism>
<feature type="region of interest" description="Disordered" evidence="1">
    <location>
        <begin position="1"/>
        <end position="26"/>
    </location>
</feature>
<feature type="transmembrane region" description="Helical" evidence="2">
    <location>
        <begin position="99"/>
        <end position="120"/>
    </location>
</feature>
<accession>A0A7Y9UJH3</accession>
<reference evidence="3 4" key="1">
    <citation type="submission" date="2020-07" db="EMBL/GenBank/DDBJ databases">
        <title>Sequencing the genomes of 1000 actinobacteria strains.</title>
        <authorList>
            <person name="Klenk H.-P."/>
        </authorList>
    </citation>
    <scope>NUCLEOTIDE SEQUENCE [LARGE SCALE GENOMIC DNA]</scope>
    <source>
        <strain evidence="3 4">DSM 24552</strain>
    </source>
</reference>
<gene>
    <name evidence="3" type="ORF">BJ989_000542</name>
</gene>
<proteinExistence type="predicted"/>
<dbReference type="Proteomes" id="UP000544110">
    <property type="component" value="Unassembled WGS sequence"/>
</dbReference>
<keyword evidence="2" id="KW-1133">Transmembrane helix</keyword>
<name>A0A7Y9UJH3_9ACTN</name>
<evidence type="ECO:0008006" key="5">
    <source>
        <dbReference type="Google" id="ProtNLM"/>
    </source>
</evidence>
<evidence type="ECO:0000313" key="3">
    <source>
        <dbReference type="EMBL" id="NYG54238.1"/>
    </source>
</evidence>
<feature type="transmembrane region" description="Helical" evidence="2">
    <location>
        <begin position="226"/>
        <end position="244"/>
    </location>
</feature>
<dbReference type="AlphaFoldDB" id="A0A7Y9UJH3"/>
<keyword evidence="2" id="KW-0472">Membrane</keyword>
<evidence type="ECO:0000256" key="2">
    <source>
        <dbReference type="SAM" id="Phobius"/>
    </source>
</evidence>